<protein>
    <submittedName>
        <fullName evidence="1">Histidine ammonia-lyase</fullName>
    </submittedName>
</protein>
<sequence length="512" mass="54174">MLASADTLYLTGQPLDFATLEAIGTAARRPVACEIGMGRVGASRRVITDRLATGLPIYGANTGVGSMKDKLWTADDLIEFNNSLVRAHHFGTGEPFTLPIVRKAMGIRVNTALGGYSGCSPELIDALLGLLERDVVPVVRRHGSMGCADIGLMGQIAAVLTGEGEAWYGGERLPALEALKRAGLQPYRMQPRDALAALSVNAISHAAAANVVREAAMAIRNLMVTGVLSSLALGASADPWRVAARLSAHGEALAGTWFEAQAASGHWPKPSAIHDPLSLRMTAQVFGACLDTLMNAAERIVEATAQSDDNPVVLDNHVMASGGSLPLSTTLYVEAAQTGFAHLARNVLNRCVLLANGVRRNLPVNLVAPGETATGFGPLLKLAVELYMRIQSLAVPISAQSIVVAGGLEEEATFLPLIVERMESQVRDLRQLAALEAMLSAQAIDLAGDNVEGVVAIAYRRTRAISPFYRKDRPLSAEIEALDRDLASPEALAAFVEAAPMAQFDAFFALTA</sequence>
<dbReference type="GO" id="GO:0016841">
    <property type="term" value="F:ammonia-lyase activity"/>
    <property type="evidence" value="ECO:0007669"/>
    <property type="project" value="UniProtKB-ARBA"/>
</dbReference>
<organism evidence="1 2">
    <name type="scientific">Shinella granuli</name>
    <dbReference type="NCBI Taxonomy" id="323621"/>
    <lineage>
        <taxon>Bacteria</taxon>
        <taxon>Pseudomonadati</taxon>
        <taxon>Pseudomonadota</taxon>
        <taxon>Alphaproteobacteria</taxon>
        <taxon>Hyphomicrobiales</taxon>
        <taxon>Rhizobiaceae</taxon>
        <taxon>Shinella</taxon>
    </lineage>
</organism>
<dbReference type="Gene3D" id="1.10.275.10">
    <property type="entry name" value="Fumarase/aspartase (N-terminal domain)"/>
    <property type="match status" value="1"/>
</dbReference>
<reference evidence="1 2" key="1">
    <citation type="submission" date="2019-03" db="EMBL/GenBank/DDBJ databases">
        <title>Genomic Encyclopedia of Type Strains, Phase IV (KMG-IV): sequencing the most valuable type-strain genomes for metagenomic binning, comparative biology and taxonomic classification.</title>
        <authorList>
            <person name="Goeker M."/>
        </authorList>
    </citation>
    <scope>NUCLEOTIDE SEQUENCE [LARGE SCALE GENOMIC DNA]</scope>
    <source>
        <strain evidence="1 2">DSM 18401</strain>
    </source>
</reference>
<dbReference type="Proteomes" id="UP000295351">
    <property type="component" value="Unassembled WGS sequence"/>
</dbReference>
<dbReference type="PANTHER" id="PTHR10362">
    <property type="entry name" value="HISTIDINE AMMONIA-LYASE"/>
    <property type="match status" value="1"/>
</dbReference>
<keyword evidence="2" id="KW-1185">Reference proteome</keyword>
<keyword evidence="1" id="KW-0456">Lyase</keyword>
<evidence type="ECO:0000313" key="1">
    <source>
        <dbReference type="EMBL" id="TCN48561.1"/>
    </source>
</evidence>
<dbReference type="InterPro" id="IPR024083">
    <property type="entry name" value="Fumarase/histidase_N"/>
</dbReference>
<dbReference type="Gene3D" id="1.20.200.10">
    <property type="entry name" value="Fumarase/aspartase (Central domain)"/>
    <property type="match status" value="1"/>
</dbReference>
<proteinExistence type="predicted"/>
<dbReference type="InterPro" id="IPR001106">
    <property type="entry name" value="Aromatic_Lyase"/>
</dbReference>
<dbReference type="RefSeq" id="WP_133032825.1">
    <property type="nucleotide sequence ID" value="NZ_BAABEI010000012.1"/>
</dbReference>
<comment type="caution">
    <text evidence="1">The sequence shown here is derived from an EMBL/GenBank/DDBJ whole genome shotgun (WGS) entry which is preliminary data.</text>
</comment>
<evidence type="ECO:0000313" key="2">
    <source>
        <dbReference type="Proteomes" id="UP000295351"/>
    </source>
</evidence>
<dbReference type="SUPFAM" id="SSF48557">
    <property type="entry name" value="L-aspartase-like"/>
    <property type="match status" value="1"/>
</dbReference>
<dbReference type="EMBL" id="SLVX01000001">
    <property type="protein sequence ID" value="TCN48561.1"/>
    <property type="molecule type" value="Genomic_DNA"/>
</dbReference>
<accession>A0A4R2D3X7</accession>
<gene>
    <name evidence="1" type="ORF">EV665_101296</name>
</gene>
<dbReference type="InterPro" id="IPR008948">
    <property type="entry name" value="L-Aspartase-like"/>
</dbReference>
<name>A0A4R2D3X7_SHIGR</name>
<dbReference type="AlphaFoldDB" id="A0A4R2D3X7"/>
<dbReference type="Pfam" id="PF00221">
    <property type="entry name" value="Lyase_aromatic"/>
    <property type="match status" value="1"/>
</dbReference>